<dbReference type="PANTHER" id="PTHR12887">
    <property type="entry name" value="NANOS PROTEIN"/>
    <property type="match status" value="1"/>
</dbReference>
<dbReference type="EMBL" id="JAVRJZ010000006">
    <property type="protein sequence ID" value="KAK2721433.1"/>
    <property type="molecule type" value="Genomic_DNA"/>
</dbReference>
<dbReference type="GO" id="GO:0003723">
    <property type="term" value="F:RNA binding"/>
    <property type="evidence" value="ECO:0007669"/>
    <property type="project" value="UniProtKB-UniRule"/>
</dbReference>
<keyword evidence="11" id="KW-1185">Reference proteome</keyword>
<organism evidence="10 11">
    <name type="scientific">Artemia franciscana</name>
    <name type="common">Brine shrimp</name>
    <name type="synonym">Artemia sanfranciscana</name>
    <dbReference type="NCBI Taxonomy" id="6661"/>
    <lineage>
        <taxon>Eukaryota</taxon>
        <taxon>Metazoa</taxon>
        <taxon>Ecdysozoa</taxon>
        <taxon>Arthropoda</taxon>
        <taxon>Crustacea</taxon>
        <taxon>Branchiopoda</taxon>
        <taxon>Anostraca</taxon>
        <taxon>Artemiidae</taxon>
        <taxon>Artemia</taxon>
    </lineage>
</organism>
<dbReference type="GO" id="GO:0008270">
    <property type="term" value="F:zinc ion binding"/>
    <property type="evidence" value="ECO:0007669"/>
    <property type="project" value="UniProtKB-KW"/>
</dbReference>
<dbReference type="GO" id="GO:0005737">
    <property type="term" value="C:cytoplasm"/>
    <property type="evidence" value="ECO:0007669"/>
    <property type="project" value="UniProtKB-SubCell"/>
</dbReference>
<keyword evidence="5" id="KW-0862">Zinc</keyword>
<comment type="similarity">
    <text evidence="8">Belongs to the nanos family.</text>
</comment>
<sequence>MRPIKKGIEVSSTMQPLQGDHRQGILTNLVQGNAEVELMQASQLLQMFHIRAQSSSHDLLTLRLGTCSLENSQVSPSVSTVSEGYSLSSKTEDPRTHRMGCSFCKKNGEQTHFYQSHVLKEDGKVVCPILRRHVCPFCSATGDNAHTNKYCPTLKRLEMHNNTVSISEVKKQYRNASGKKRCH</sequence>
<dbReference type="PROSITE" id="PS51522">
    <property type="entry name" value="ZF_NANOS"/>
    <property type="match status" value="1"/>
</dbReference>
<keyword evidence="7 8" id="KW-0694">RNA-binding</keyword>
<evidence type="ECO:0000256" key="2">
    <source>
        <dbReference type="ARBA" id="ARBA00022490"/>
    </source>
</evidence>
<dbReference type="Pfam" id="PF05741">
    <property type="entry name" value="zf-nanos"/>
    <property type="match status" value="1"/>
</dbReference>
<evidence type="ECO:0000256" key="1">
    <source>
        <dbReference type="ARBA" id="ARBA00004496"/>
    </source>
</evidence>
<accession>A0AA88I1Y8</accession>
<evidence type="ECO:0000256" key="4">
    <source>
        <dbReference type="ARBA" id="ARBA00022771"/>
    </source>
</evidence>
<dbReference type="InterPro" id="IPR008705">
    <property type="entry name" value="Nanos/Xcar2"/>
</dbReference>
<keyword evidence="6 8" id="KW-0810">Translation regulation</keyword>
<dbReference type="InterPro" id="IPR024161">
    <property type="entry name" value="Znf_nanos-typ"/>
</dbReference>
<feature type="domain" description="Nanos-type" evidence="9">
    <location>
        <begin position="100"/>
        <end position="153"/>
    </location>
</feature>
<dbReference type="AlphaFoldDB" id="A0AA88I1Y8"/>
<dbReference type="InterPro" id="IPR038129">
    <property type="entry name" value="Nanos_sf"/>
</dbReference>
<keyword evidence="2" id="KW-0963">Cytoplasm</keyword>
<name>A0AA88I1Y8_ARTSF</name>
<evidence type="ECO:0000256" key="3">
    <source>
        <dbReference type="ARBA" id="ARBA00022723"/>
    </source>
</evidence>
<comment type="caution">
    <text evidence="10">The sequence shown here is derived from an EMBL/GenBank/DDBJ whole genome shotgun (WGS) entry which is preliminary data.</text>
</comment>
<proteinExistence type="inferred from homology"/>
<evidence type="ECO:0000256" key="7">
    <source>
        <dbReference type="ARBA" id="ARBA00022884"/>
    </source>
</evidence>
<evidence type="ECO:0000313" key="10">
    <source>
        <dbReference type="EMBL" id="KAK2721433.1"/>
    </source>
</evidence>
<dbReference type="GO" id="GO:0006417">
    <property type="term" value="P:regulation of translation"/>
    <property type="evidence" value="ECO:0007669"/>
    <property type="project" value="UniProtKB-UniRule"/>
</dbReference>
<evidence type="ECO:0000256" key="6">
    <source>
        <dbReference type="ARBA" id="ARBA00022845"/>
    </source>
</evidence>
<reference evidence="10" key="1">
    <citation type="submission" date="2023-07" db="EMBL/GenBank/DDBJ databases">
        <title>Chromosome-level genome assembly of Artemia franciscana.</title>
        <authorList>
            <person name="Jo E."/>
        </authorList>
    </citation>
    <scope>NUCLEOTIDE SEQUENCE</scope>
    <source>
        <tissue evidence="10">Whole body</tissue>
    </source>
</reference>
<protein>
    <recommendedName>
        <fullName evidence="9">Nanos-type domain-containing protein</fullName>
    </recommendedName>
</protein>
<gene>
    <name evidence="10" type="ORF">QYM36_003654</name>
</gene>
<evidence type="ECO:0000256" key="5">
    <source>
        <dbReference type="ARBA" id="ARBA00022833"/>
    </source>
</evidence>
<dbReference type="Gene3D" id="4.10.60.30">
    <property type="entry name" value="Nanos, RNA-binding domain"/>
    <property type="match status" value="1"/>
</dbReference>
<evidence type="ECO:0000259" key="9">
    <source>
        <dbReference type="PROSITE" id="PS51522"/>
    </source>
</evidence>
<comment type="subcellular location">
    <subcellularLocation>
        <location evidence="1">Cytoplasm</location>
    </subcellularLocation>
</comment>
<evidence type="ECO:0000256" key="8">
    <source>
        <dbReference type="PROSITE-ProRule" id="PRU00855"/>
    </source>
</evidence>
<dbReference type="Proteomes" id="UP001187531">
    <property type="component" value="Unassembled WGS sequence"/>
</dbReference>
<keyword evidence="4 8" id="KW-0863">Zinc-finger</keyword>
<evidence type="ECO:0000313" key="11">
    <source>
        <dbReference type="Proteomes" id="UP001187531"/>
    </source>
</evidence>
<keyword evidence="3" id="KW-0479">Metal-binding</keyword>